<evidence type="ECO:0000313" key="2">
    <source>
        <dbReference type="EMBL" id="AYV24964.1"/>
    </source>
</evidence>
<feature type="chain" id="PRO_5018152361" evidence="1">
    <location>
        <begin position="30"/>
        <end position="104"/>
    </location>
</feature>
<protein>
    <submittedName>
        <fullName evidence="2">DUF1496 domain-containing protein</fullName>
    </submittedName>
</protein>
<accession>A0A3G4VJF9</accession>
<geneLocation type="plasmid" evidence="2">
    <name>unnamed</name>
</geneLocation>
<feature type="signal peptide" evidence="1">
    <location>
        <begin position="1"/>
        <end position="29"/>
    </location>
</feature>
<sequence>MVGSMKFILEIMMNKLVLLAIPLAFSAQAAQETQQPEMITKKTFNSEYIQAANEVDTSKYCMYEDKLVARNVVVEMGGGVLMQCQNVNAFGGIVELQWEPYKQQ</sequence>
<evidence type="ECO:0000256" key="1">
    <source>
        <dbReference type="SAM" id="SignalP"/>
    </source>
</evidence>
<gene>
    <name evidence="2" type="ORF">ECB94_26950</name>
</gene>
<keyword evidence="2" id="KW-0614">Plasmid</keyword>
<organism evidence="2 3">
    <name type="scientific">Vibrio mediterranei</name>
    <dbReference type="NCBI Taxonomy" id="689"/>
    <lineage>
        <taxon>Bacteria</taxon>
        <taxon>Pseudomonadati</taxon>
        <taxon>Pseudomonadota</taxon>
        <taxon>Gammaproteobacteria</taxon>
        <taxon>Vibrionales</taxon>
        <taxon>Vibrionaceae</taxon>
        <taxon>Vibrio</taxon>
    </lineage>
</organism>
<dbReference type="AlphaFoldDB" id="A0A3G4VJF9"/>
<proteinExistence type="predicted"/>
<reference evidence="2 3" key="1">
    <citation type="submission" date="2018-11" db="EMBL/GenBank/DDBJ databases">
        <title>Complete Genome Sequence of Vbrio mediterranei 117-T6: a Potential Pathogen Bacteria Isolated from the Conchocelis of Pyropia.</title>
        <authorList>
            <person name="Liu Q."/>
        </authorList>
    </citation>
    <scope>NUCLEOTIDE SEQUENCE [LARGE SCALE GENOMIC DNA]</scope>
    <source>
        <strain evidence="2 3">117-T6</strain>
        <plasmid evidence="2 3">unnamed</plasmid>
    </source>
</reference>
<keyword evidence="1" id="KW-0732">Signal</keyword>
<dbReference type="EMBL" id="CP033579">
    <property type="protein sequence ID" value="AYV24964.1"/>
    <property type="molecule type" value="Genomic_DNA"/>
</dbReference>
<evidence type="ECO:0000313" key="3">
    <source>
        <dbReference type="Proteomes" id="UP000279760"/>
    </source>
</evidence>
<dbReference type="Proteomes" id="UP000279760">
    <property type="component" value="Plasmid unnamed"/>
</dbReference>
<name>A0A3G4VJF9_9VIBR</name>